<reference evidence="1" key="1">
    <citation type="submission" date="2021-06" db="EMBL/GenBank/DDBJ databases">
        <authorList>
            <person name="Kallberg Y."/>
            <person name="Tangrot J."/>
            <person name="Rosling A."/>
        </authorList>
    </citation>
    <scope>NUCLEOTIDE SEQUENCE</scope>
    <source>
        <strain evidence="1">IL203A</strain>
    </source>
</reference>
<sequence>AFSGYLSCESLADYCQLGEDQRINNTAMLIPFSLYESNLDECDDYEGSTVIEKHQEGLTKIKDYQESPIVIEKYQEVLTVIPEVTEVSKVIEANLKVSKDPKLAEEDTKVVKNYQE</sequence>
<dbReference type="EMBL" id="CAJVPU010030683">
    <property type="protein sequence ID" value="CAG8714706.1"/>
    <property type="molecule type" value="Genomic_DNA"/>
</dbReference>
<evidence type="ECO:0000313" key="2">
    <source>
        <dbReference type="Proteomes" id="UP000789702"/>
    </source>
</evidence>
<protein>
    <submittedName>
        <fullName evidence="1">7341_t:CDS:1</fullName>
    </submittedName>
</protein>
<proteinExistence type="predicted"/>
<gene>
    <name evidence="1" type="ORF">DHETER_LOCUS12470</name>
</gene>
<organism evidence="1 2">
    <name type="scientific">Dentiscutata heterogama</name>
    <dbReference type="NCBI Taxonomy" id="1316150"/>
    <lineage>
        <taxon>Eukaryota</taxon>
        <taxon>Fungi</taxon>
        <taxon>Fungi incertae sedis</taxon>
        <taxon>Mucoromycota</taxon>
        <taxon>Glomeromycotina</taxon>
        <taxon>Glomeromycetes</taxon>
        <taxon>Diversisporales</taxon>
        <taxon>Gigasporaceae</taxon>
        <taxon>Dentiscutata</taxon>
    </lineage>
</organism>
<accession>A0ACA9PLJ2</accession>
<keyword evidence="2" id="KW-1185">Reference proteome</keyword>
<feature type="non-terminal residue" evidence="1">
    <location>
        <position position="116"/>
    </location>
</feature>
<comment type="caution">
    <text evidence="1">The sequence shown here is derived from an EMBL/GenBank/DDBJ whole genome shotgun (WGS) entry which is preliminary data.</text>
</comment>
<feature type="non-terminal residue" evidence="1">
    <location>
        <position position="1"/>
    </location>
</feature>
<name>A0ACA9PLJ2_9GLOM</name>
<dbReference type="Proteomes" id="UP000789702">
    <property type="component" value="Unassembled WGS sequence"/>
</dbReference>
<evidence type="ECO:0000313" key="1">
    <source>
        <dbReference type="EMBL" id="CAG8714706.1"/>
    </source>
</evidence>